<keyword evidence="1" id="KW-0732">Signal</keyword>
<name>B4PH64_DROYA</name>
<feature type="chain" id="PRO_5006458951" description="Seminal fluid protein" evidence="1">
    <location>
        <begin position="19"/>
        <end position="81"/>
    </location>
</feature>
<organism evidence="2 3">
    <name type="scientific">Drosophila yakuba</name>
    <name type="common">Fruit fly</name>
    <dbReference type="NCBI Taxonomy" id="7245"/>
    <lineage>
        <taxon>Eukaryota</taxon>
        <taxon>Metazoa</taxon>
        <taxon>Ecdysozoa</taxon>
        <taxon>Arthropoda</taxon>
        <taxon>Hexapoda</taxon>
        <taxon>Insecta</taxon>
        <taxon>Pterygota</taxon>
        <taxon>Neoptera</taxon>
        <taxon>Endopterygota</taxon>
        <taxon>Diptera</taxon>
        <taxon>Brachycera</taxon>
        <taxon>Muscomorpha</taxon>
        <taxon>Ephydroidea</taxon>
        <taxon>Drosophilidae</taxon>
        <taxon>Drosophila</taxon>
        <taxon>Sophophora</taxon>
    </lineage>
</organism>
<dbReference type="HOGENOM" id="CLU_2576336_0_0_1"/>
<evidence type="ECO:0000313" key="3">
    <source>
        <dbReference type="Proteomes" id="UP000002282"/>
    </source>
</evidence>
<dbReference type="KEGG" id="dya:Dyak_GE20672"/>
<evidence type="ECO:0008006" key="4">
    <source>
        <dbReference type="Google" id="ProtNLM"/>
    </source>
</evidence>
<evidence type="ECO:0000313" key="2">
    <source>
        <dbReference type="EMBL" id="EDW93301.2"/>
    </source>
</evidence>
<reference evidence="2 3" key="2">
    <citation type="journal article" date="2007" name="PLoS Biol.">
        <title>Principles of genome evolution in the Drosophila melanogaster species group.</title>
        <authorList>
            <person name="Ranz J.M."/>
            <person name="Maurin D."/>
            <person name="Chan Y.S."/>
            <person name="von Grotthuss M."/>
            <person name="Hillier L.W."/>
            <person name="Roote J."/>
            <person name="Ashburner M."/>
            <person name="Bergman C.M."/>
        </authorList>
    </citation>
    <scope>NUCLEOTIDE SEQUENCE [LARGE SCALE GENOMIC DNA]</scope>
    <source>
        <strain evidence="3">Tai18E2 / Tucson 14021-0261.01</strain>
    </source>
</reference>
<keyword evidence="3" id="KW-1185">Reference proteome</keyword>
<gene>
    <name evidence="2" type="primary">Dyak\GE20672</name>
    <name evidence="2" type="synonym">dyak_GLEANR_4501</name>
    <name evidence="2" type="synonym">GE20672</name>
    <name evidence="2" type="ORF">Dyak_GE20672</name>
</gene>
<dbReference type="EMBL" id="CM000159">
    <property type="protein sequence ID" value="EDW93301.2"/>
    <property type="molecule type" value="Genomic_DNA"/>
</dbReference>
<protein>
    <recommendedName>
        <fullName evidence="4">Seminal fluid protein</fullName>
    </recommendedName>
</protein>
<dbReference type="Proteomes" id="UP000002282">
    <property type="component" value="Chromosome 3L"/>
</dbReference>
<proteinExistence type="predicted"/>
<evidence type="ECO:0000256" key="1">
    <source>
        <dbReference type="SAM" id="SignalP"/>
    </source>
</evidence>
<accession>B4PH64</accession>
<feature type="signal peptide" evidence="1">
    <location>
        <begin position="1"/>
        <end position="18"/>
    </location>
</feature>
<dbReference type="AlphaFoldDB" id="B4PH64"/>
<sequence length="81" mass="8961">MQLILVFILVMLTVQIESKCSTFVTLQLDPHCGMFSDCVVNGANPSVLTNISCRRIEKGKSGLIKMKLGKCNPKVPRCSFE</sequence>
<reference evidence="2 3" key="1">
    <citation type="journal article" date="2007" name="Nature">
        <title>Evolution of genes and genomes on the Drosophila phylogeny.</title>
        <authorList>
            <consortium name="Drosophila 12 Genomes Consortium"/>
            <person name="Clark A.G."/>
            <person name="Eisen M.B."/>
            <person name="Smith D.R."/>
            <person name="Bergman C.M."/>
            <person name="Oliver B."/>
            <person name="Markow T.A."/>
            <person name="Kaufman T.C."/>
            <person name="Kellis M."/>
            <person name="Gelbart W."/>
            <person name="Iyer V.N."/>
            <person name="Pollard D.A."/>
            <person name="Sackton T.B."/>
            <person name="Larracuente A.M."/>
            <person name="Singh N.D."/>
            <person name="Abad J.P."/>
            <person name="Abt D.N."/>
            <person name="Adryan B."/>
            <person name="Aguade M."/>
            <person name="Akashi H."/>
            <person name="Anderson W.W."/>
            <person name="Aquadro C.F."/>
            <person name="Ardell D.H."/>
            <person name="Arguello R."/>
            <person name="Artieri C.G."/>
            <person name="Barbash D.A."/>
            <person name="Barker D."/>
            <person name="Barsanti P."/>
            <person name="Batterham P."/>
            <person name="Batzoglou S."/>
            <person name="Begun D."/>
            <person name="Bhutkar A."/>
            <person name="Blanco E."/>
            <person name="Bosak S.A."/>
            <person name="Bradley R.K."/>
            <person name="Brand A.D."/>
            <person name="Brent M.R."/>
            <person name="Brooks A.N."/>
            <person name="Brown R.H."/>
            <person name="Butlin R.K."/>
            <person name="Caggese C."/>
            <person name="Calvi B.R."/>
            <person name="Bernardo de Carvalho A."/>
            <person name="Caspi A."/>
            <person name="Castrezana S."/>
            <person name="Celniker S.E."/>
            <person name="Chang J.L."/>
            <person name="Chapple C."/>
            <person name="Chatterji S."/>
            <person name="Chinwalla A."/>
            <person name="Civetta A."/>
            <person name="Clifton S.W."/>
            <person name="Comeron J.M."/>
            <person name="Costello J.C."/>
            <person name="Coyne J.A."/>
            <person name="Daub J."/>
            <person name="David R.G."/>
            <person name="Delcher A.L."/>
            <person name="Delehaunty K."/>
            <person name="Do C.B."/>
            <person name="Ebling H."/>
            <person name="Edwards K."/>
            <person name="Eickbush T."/>
            <person name="Evans J.D."/>
            <person name="Filipski A."/>
            <person name="Findeiss S."/>
            <person name="Freyhult E."/>
            <person name="Fulton L."/>
            <person name="Fulton R."/>
            <person name="Garcia A.C."/>
            <person name="Gardiner A."/>
            <person name="Garfield D.A."/>
            <person name="Garvin B.E."/>
            <person name="Gibson G."/>
            <person name="Gilbert D."/>
            <person name="Gnerre S."/>
            <person name="Godfrey J."/>
            <person name="Good R."/>
            <person name="Gotea V."/>
            <person name="Gravely B."/>
            <person name="Greenberg A.J."/>
            <person name="Griffiths-Jones S."/>
            <person name="Gross S."/>
            <person name="Guigo R."/>
            <person name="Gustafson E.A."/>
            <person name="Haerty W."/>
            <person name="Hahn M.W."/>
            <person name="Halligan D.L."/>
            <person name="Halpern A.L."/>
            <person name="Halter G.M."/>
            <person name="Han M.V."/>
            <person name="Heger A."/>
            <person name="Hillier L."/>
            <person name="Hinrichs A.S."/>
            <person name="Holmes I."/>
            <person name="Hoskins R.A."/>
            <person name="Hubisz M.J."/>
            <person name="Hultmark D."/>
            <person name="Huntley M.A."/>
            <person name="Jaffe D.B."/>
            <person name="Jagadeeshan S."/>
            <person name="Jeck W.R."/>
            <person name="Johnson J."/>
            <person name="Jones C.D."/>
            <person name="Jordan W.C."/>
            <person name="Karpen G.H."/>
            <person name="Kataoka E."/>
            <person name="Keightley P.D."/>
            <person name="Kheradpour P."/>
            <person name="Kirkness E.F."/>
            <person name="Koerich L.B."/>
            <person name="Kristiansen K."/>
            <person name="Kudrna D."/>
            <person name="Kulathinal R.J."/>
            <person name="Kumar S."/>
            <person name="Kwok R."/>
            <person name="Lander E."/>
            <person name="Langley C.H."/>
            <person name="Lapoint R."/>
            <person name="Lazzaro B.P."/>
            <person name="Lee S.J."/>
            <person name="Levesque L."/>
            <person name="Li R."/>
            <person name="Lin C.F."/>
            <person name="Lin M.F."/>
            <person name="Lindblad-Toh K."/>
            <person name="Llopart A."/>
            <person name="Long M."/>
            <person name="Low L."/>
            <person name="Lozovsky E."/>
            <person name="Lu J."/>
            <person name="Luo M."/>
            <person name="Machado C.A."/>
            <person name="Makalowski W."/>
            <person name="Marzo M."/>
            <person name="Matsuda M."/>
            <person name="Matzkin L."/>
            <person name="McAllister B."/>
            <person name="McBride C.S."/>
            <person name="McKernan B."/>
            <person name="McKernan K."/>
            <person name="Mendez-Lago M."/>
            <person name="Minx P."/>
            <person name="Mollenhauer M.U."/>
            <person name="Montooth K."/>
            <person name="Mount S.M."/>
            <person name="Mu X."/>
            <person name="Myers E."/>
            <person name="Negre B."/>
            <person name="Newfeld S."/>
            <person name="Nielsen R."/>
            <person name="Noor M.A."/>
            <person name="O'Grady P."/>
            <person name="Pachter L."/>
            <person name="Papaceit M."/>
            <person name="Parisi M.J."/>
            <person name="Parisi M."/>
            <person name="Parts L."/>
            <person name="Pedersen J.S."/>
            <person name="Pesole G."/>
            <person name="Phillippy A.M."/>
            <person name="Ponting C.P."/>
            <person name="Pop M."/>
            <person name="Porcelli D."/>
            <person name="Powell J.R."/>
            <person name="Prohaska S."/>
            <person name="Pruitt K."/>
            <person name="Puig M."/>
            <person name="Quesneville H."/>
            <person name="Ram K.R."/>
            <person name="Rand D."/>
            <person name="Rasmussen M.D."/>
            <person name="Reed L.K."/>
            <person name="Reenan R."/>
            <person name="Reily A."/>
            <person name="Remington K.A."/>
            <person name="Rieger T.T."/>
            <person name="Ritchie M.G."/>
            <person name="Robin C."/>
            <person name="Rogers Y.H."/>
            <person name="Rohde C."/>
            <person name="Rozas J."/>
            <person name="Rubenfield M.J."/>
            <person name="Ruiz A."/>
            <person name="Russo S."/>
            <person name="Salzberg S.L."/>
            <person name="Sanchez-Gracia A."/>
            <person name="Saranga D.J."/>
            <person name="Sato H."/>
            <person name="Schaeffer S.W."/>
            <person name="Schatz M.C."/>
            <person name="Schlenke T."/>
            <person name="Schwartz R."/>
            <person name="Segarra C."/>
            <person name="Singh R.S."/>
            <person name="Sirot L."/>
            <person name="Sirota M."/>
            <person name="Sisneros N.B."/>
            <person name="Smith C.D."/>
            <person name="Smith T.F."/>
            <person name="Spieth J."/>
            <person name="Stage D.E."/>
            <person name="Stark A."/>
            <person name="Stephan W."/>
            <person name="Strausberg R.L."/>
            <person name="Strempel S."/>
            <person name="Sturgill D."/>
            <person name="Sutton G."/>
            <person name="Sutton G.G."/>
            <person name="Tao W."/>
            <person name="Teichmann S."/>
            <person name="Tobari Y.N."/>
            <person name="Tomimura Y."/>
            <person name="Tsolas J.M."/>
            <person name="Valente V.L."/>
            <person name="Venter E."/>
            <person name="Venter J.C."/>
            <person name="Vicario S."/>
            <person name="Vieira F.G."/>
            <person name="Vilella A.J."/>
            <person name="Villasante A."/>
            <person name="Walenz B."/>
            <person name="Wang J."/>
            <person name="Wasserman M."/>
            <person name="Watts T."/>
            <person name="Wilson D."/>
            <person name="Wilson R.K."/>
            <person name="Wing R.A."/>
            <person name="Wolfner M.F."/>
            <person name="Wong A."/>
            <person name="Wong G.K."/>
            <person name="Wu C.I."/>
            <person name="Wu G."/>
            <person name="Yamamoto D."/>
            <person name="Yang H.P."/>
            <person name="Yang S.P."/>
            <person name="Yorke J.A."/>
            <person name="Yoshida K."/>
            <person name="Zdobnov E."/>
            <person name="Zhang P."/>
            <person name="Zhang Y."/>
            <person name="Zimin A.V."/>
            <person name="Baldwin J."/>
            <person name="Abdouelleil A."/>
            <person name="Abdulkadir J."/>
            <person name="Abebe A."/>
            <person name="Abera B."/>
            <person name="Abreu J."/>
            <person name="Acer S.C."/>
            <person name="Aftuck L."/>
            <person name="Alexander A."/>
            <person name="An P."/>
            <person name="Anderson E."/>
            <person name="Anderson S."/>
            <person name="Arachi H."/>
            <person name="Azer M."/>
            <person name="Bachantsang P."/>
            <person name="Barry A."/>
            <person name="Bayul T."/>
            <person name="Berlin A."/>
            <person name="Bessette D."/>
            <person name="Bloom T."/>
            <person name="Blye J."/>
            <person name="Boguslavskiy L."/>
            <person name="Bonnet C."/>
            <person name="Boukhgalter B."/>
            <person name="Bourzgui I."/>
            <person name="Brown A."/>
            <person name="Cahill P."/>
            <person name="Channer S."/>
            <person name="Cheshatsang Y."/>
            <person name="Chuda L."/>
            <person name="Citroen M."/>
            <person name="Collymore A."/>
            <person name="Cooke P."/>
            <person name="Costello M."/>
            <person name="D'Aco K."/>
            <person name="Daza R."/>
            <person name="De Haan G."/>
            <person name="DeGray S."/>
            <person name="DeMaso C."/>
            <person name="Dhargay N."/>
            <person name="Dooley K."/>
            <person name="Dooley E."/>
            <person name="Doricent M."/>
            <person name="Dorje P."/>
            <person name="Dorjee K."/>
            <person name="Dupes A."/>
            <person name="Elong R."/>
            <person name="Falk J."/>
            <person name="Farina A."/>
            <person name="Faro S."/>
            <person name="Ferguson D."/>
            <person name="Fisher S."/>
            <person name="Foley C.D."/>
            <person name="Franke A."/>
            <person name="Friedrich D."/>
            <person name="Gadbois L."/>
            <person name="Gearin G."/>
            <person name="Gearin C.R."/>
            <person name="Giannoukos G."/>
            <person name="Goode T."/>
            <person name="Graham J."/>
            <person name="Grandbois E."/>
            <person name="Grewal S."/>
            <person name="Gyaltsen K."/>
            <person name="Hafez N."/>
            <person name="Hagos B."/>
            <person name="Hall J."/>
            <person name="Henson C."/>
            <person name="Hollinger A."/>
            <person name="Honan T."/>
            <person name="Huard M.D."/>
            <person name="Hughes L."/>
            <person name="Hurhula B."/>
            <person name="Husby M.E."/>
            <person name="Kamat A."/>
            <person name="Kanga B."/>
            <person name="Kashin S."/>
            <person name="Khazanovich D."/>
            <person name="Kisner P."/>
            <person name="Lance K."/>
            <person name="Lara M."/>
            <person name="Lee W."/>
            <person name="Lennon N."/>
            <person name="Letendre F."/>
            <person name="LeVine R."/>
            <person name="Lipovsky A."/>
            <person name="Liu X."/>
            <person name="Liu J."/>
            <person name="Liu S."/>
            <person name="Lokyitsang T."/>
            <person name="Lokyitsang Y."/>
            <person name="Lubonja R."/>
            <person name="Lui A."/>
            <person name="MacDonald P."/>
            <person name="Magnisalis V."/>
            <person name="Maru K."/>
            <person name="Matthews C."/>
            <person name="McCusker W."/>
            <person name="McDonough S."/>
            <person name="Mehta T."/>
            <person name="Meldrim J."/>
            <person name="Meneus L."/>
            <person name="Mihai O."/>
            <person name="Mihalev A."/>
            <person name="Mihova T."/>
            <person name="Mittelman R."/>
            <person name="Mlenga V."/>
            <person name="Montmayeur A."/>
            <person name="Mulrain L."/>
            <person name="Navidi A."/>
            <person name="Naylor J."/>
            <person name="Negash T."/>
            <person name="Nguyen T."/>
            <person name="Nguyen N."/>
            <person name="Nicol R."/>
            <person name="Norbu C."/>
            <person name="Norbu N."/>
            <person name="Novod N."/>
            <person name="O'Neill B."/>
            <person name="Osman S."/>
            <person name="Markiewicz E."/>
            <person name="Oyono O.L."/>
            <person name="Patti C."/>
            <person name="Phunkhang P."/>
            <person name="Pierre F."/>
            <person name="Priest M."/>
            <person name="Raghuraman S."/>
            <person name="Rege F."/>
            <person name="Reyes R."/>
            <person name="Rise C."/>
            <person name="Rogov P."/>
            <person name="Ross K."/>
            <person name="Ryan E."/>
            <person name="Settipalli S."/>
            <person name="Shea T."/>
            <person name="Sherpa N."/>
            <person name="Shi L."/>
            <person name="Shih D."/>
            <person name="Sparrow T."/>
            <person name="Spaulding J."/>
            <person name="Stalker J."/>
            <person name="Stange-Thomann N."/>
            <person name="Stavropoulos S."/>
            <person name="Stone C."/>
            <person name="Strader C."/>
            <person name="Tesfaye S."/>
            <person name="Thomson T."/>
            <person name="Thoulutsang Y."/>
            <person name="Thoulutsang D."/>
            <person name="Topham K."/>
            <person name="Topping I."/>
            <person name="Tsamla T."/>
            <person name="Vassiliev H."/>
            <person name="Vo A."/>
            <person name="Wangchuk T."/>
            <person name="Wangdi T."/>
            <person name="Weiand M."/>
            <person name="Wilkinson J."/>
            <person name="Wilson A."/>
            <person name="Yadav S."/>
            <person name="Young G."/>
            <person name="Yu Q."/>
            <person name="Zembek L."/>
            <person name="Zhong D."/>
            <person name="Zimmer A."/>
            <person name="Zwirko Z."/>
            <person name="Jaffe D.B."/>
            <person name="Alvarez P."/>
            <person name="Brockman W."/>
            <person name="Butler J."/>
            <person name="Chin C."/>
            <person name="Gnerre S."/>
            <person name="Grabherr M."/>
            <person name="Kleber M."/>
            <person name="Mauceli E."/>
            <person name="MacCallum I."/>
        </authorList>
    </citation>
    <scope>NUCLEOTIDE SEQUENCE [LARGE SCALE GENOMIC DNA]</scope>
    <source>
        <strain evidence="3">Tai18E2 / Tucson 14021-0261.01</strain>
    </source>
</reference>